<dbReference type="AlphaFoldDB" id="A0AAN6Y0R2"/>
<gene>
    <name evidence="3" type="ORF">QBC37DRAFT_432527</name>
</gene>
<feature type="domain" description="Nudix hydrolase" evidence="2">
    <location>
        <begin position="32"/>
        <end position="173"/>
    </location>
</feature>
<reference evidence="3" key="1">
    <citation type="journal article" date="2023" name="Mol. Phylogenet. Evol.">
        <title>Genome-scale phylogeny and comparative genomics of the fungal order Sordariales.</title>
        <authorList>
            <person name="Hensen N."/>
            <person name="Bonometti L."/>
            <person name="Westerberg I."/>
            <person name="Brannstrom I.O."/>
            <person name="Guillou S."/>
            <person name="Cros-Aarteil S."/>
            <person name="Calhoun S."/>
            <person name="Haridas S."/>
            <person name="Kuo A."/>
            <person name="Mondo S."/>
            <person name="Pangilinan J."/>
            <person name="Riley R."/>
            <person name="LaButti K."/>
            <person name="Andreopoulos B."/>
            <person name="Lipzen A."/>
            <person name="Chen C."/>
            <person name="Yan M."/>
            <person name="Daum C."/>
            <person name="Ng V."/>
            <person name="Clum A."/>
            <person name="Steindorff A."/>
            <person name="Ohm R.A."/>
            <person name="Martin F."/>
            <person name="Silar P."/>
            <person name="Natvig D.O."/>
            <person name="Lalanne C."/>
            <person name="Gautier V."/>
            <person name="Ament-Velasquez S.L."/>
            <person name="Kruys A."/>
            <person name="Hutchinson M.I."/>
            <person name="Powell A.J."/>
            <person name="Barry K."/>
            <person name="Miller A.N."/>
            <person name="Grigoriev I.V."/>
            <person name="Debuchy R."/>
            <person name="Gladieux P."/>
            <person name="Hiltunen Thoren M."/>
            <person name="Johannesson H."/>
        </authorList>
    </citation>
    <scope>NUCLEOTIDE SEQUENCE</scope>
    <source>
        <strain evidence="3">PSN293</strain>
    </source>
</reference>
<organism evidence="3 4">
    <name type="scientific">Rhypophila decipiens</name>
    <dbReference type="NCBI Taxonomy" id="261697"/>
    <lineage>
        <taxon>Eukaryota</taxon>
        <taxon>Fungi</taxon>
        <taxon>Dikarya</taxon>
        <taxon>Ascomycota</taxon>
        <taxon>Pezizomycotina</taxon>
        <taxon>Sordariomycetes</taxon>
        <taxon>Sordariomycetidae</taxon>
        <taxon>Sordariales</taxon>
        <taxon>Naviculisporaceae</taxon>
        <taxon>Rhypophila</taxon>
    </lineage>
</organism>
<evidence type="ECO:0000313" key="4">
    <source>
        <dbReference type="Proteomes" id="UP001301769"/>
    </source>
</evidence>
<dbReference type="InterPro" id="IPR000086">
    <property type="entry name" value="NUDIX_hydrolase_dom"/>
</dbReference>
<name>A0AAN6Y0R2_9PEZI</name>
<comment type="caution">
    <text evidence="3">The sequence shown here is derived from an EMBL/GenBank/DDBJ whole genome shotgun (WGS) entry which is preliminary data.</text>
</comment>
<dbReference type="Pfam" id="PF00293">
    <property type="entry name" value="NUDIX"/>
    <property type="match status" value="1"/>
</dbReference>
<dbReference type="PANTHER" id="PTHR43736:SF1">
    <property type="entry name" value="DIHYDRONEOPTERIN TRIPHOSPHATE DIPHOSPHATASE"/>
    <property type="match status" value="1"/>
</dbReference>
<dbReference type="Proteomes" id="UP001301769">
    <property type="component" value="Unassembled WGS sequence"/>
</dbReference>
<dbReference type="CDD" id="cd02883">
    <property type="entry name" value="NUDIX_Hydrolase"/>
    <property type="match status" value="1"/>
</dbReference>
<dbReference type="SUPFAM" id="SSF55811">
    <property type="entry name" value="Nudix"/>
    <property type="match status" value="1"/>
</dbReference>
<dbReference type="InterPro" id="IPR020084">
    <property type="entry name" value="NUDIX_hydrolase_CS"/>
</dbReference>
<protein>
    <submittedName>
        <fullName evidence="3">NUDIX hydrolase domain-like protein</fullName>
    </submittedName>
</protein>
<dbReference type="InterPro" id="IPR015797">
    <property type="entry name" value="NUDIX_hydrolase-like_dom_sf"/>
</dbReference>
<dbReference type="PROSITE" id="PS00893">
    <property type="entry name" value="NUDIX_BOX"/>
    <property type="match status" value="1"/>
</dbReference>
<evidence type="ECO:0000313" key="3">
    <source>
        <dbReference type="EMBL" id="KAK4208052.1"/>
    </source>
</evidence>
<reference evidence="3" key="2">
    <citation type="submission" date="2023-05" db="EMBL/GenBank/DDBJ databases">
        <authorList>
            <consortium name="Lawrence Berkeley National Laboratory"/>
            <person name="Steindorff A."/>
            <person name="Hensen N."/>
            <person name="Bonometti L."/>
            <person name="Westerberg I."/>
            <person name="Brannstrom I.O."/>
            <person name="Guillou S."/>
            <person name="Cros-Aarteil S."/>
            <person name="Calhoun S."/>
            <person name="Haridas S."/>
            <person name="Kuo A."/>
            <person name="Mondo S."/>
            <person name="Pangilinan J."/>
            <person name="Riley R."/>
            <person name="Labutti K."/>
            <person name="Andreopoulos B."/>
            <person name="Lipzen A."/>
            <person name="Chen C."/>
            <person name="Yanf M."/>
            <person name="Daum C."/>
            <person name="Ng V."/>
            <person name="Clum A."/>
            <person name="Ohm R."/>
            <person name="Martin F."/>
            <person name="Silar P."/>
            <person name="Natvig D."/>
            <person name="Lalanne C."/>
            <person name="Gautier V."/>
            <person name="Ament-Velasquez S.L."/>
            <person name="Kruys A."/>
            <person name="Hutchinson M.I."/>
            <person name="Powell A.J."/>
            <person name="Barry K."/>
            <person name="Miller A.N."/>
            <person name="Grigoriev I.V."/>
            <person name="Debuchy R."/>
            <person name="Gladieux P."/>
            <person name="Thoren M.H."/>
            <person name="Johannesson H."/>
        </authorList>
    </citation>
    <scope>NUCLEOTIDE SEQUENCE</scope>
    <source>
        <strain evidence="3">PSN293</strain>
    </source>
</reference>
<accession>A0AAN6Y0R2</accession>
<dbReference type="PANTHER" id="PTHR43736">
    <property type="entry name" value="ADP-RIBOSE PYROPHOSPHATASE"/>
    <property type="match status" value="1"/>
</dbReference>
<dbReference type="EMBL" id="MU858260">
    <property type="protein sequence ID" value="KAK4208052.1"/>
    <property type="molecule type" value="Genomic_DNA"/>
</dbReference>
<evidence type="ECO:0000256" key="1">
    <source>
        <dbReference type="ARBA" id="ARBA00022801"/>
    </source>
</evidence>
<sequence>MSSYSIPDFSFSSSLNDLNVSLKTYLSAHPTVARLIVCAIVIHKSSHVLLVQRAATDGFPNCWECPGGGVDNDDETILHALARELHEETGLVVNHVRALVDDKTEFKGREGTWRKITFLVEVKASDTDEEDLEMPKVSLEPLEHQELVWASEEEIECGRVGGKDIKFAYQVQKETIKVAFGMAREGSGSG</sequence>
<dbReference type="GO" id="GO:0016787">
    <property type="term" value="F:hydrolase activity"/>
    <property type="evidence" value="ECO:0007669"/>
    <property type="project" value="UniProtKB-KW"/>
</dbReference>
<keyword evidence="4" id="KW-1185">Reference proteome</keyword>
<dbReference type="PROSITE" id="PS51462">
    <property type="entry name" value="NUDIX"/>
    <property type="match status" value="1"/>
</dbReference>
<dbReference type="Gene3D" id="3.90.79.10">
    <property type="entry name" value="Nucleoside Triphosphate Pyrophosphohydrolase"/>
    <property type="match status" value="1"/>
</dbReference>
<keyword evidence="1 3" id="KW-0378">Hydrolase</keyword>
<evidence type="ECO:0000259" key="2">
    <source>
        <dbReference type="PROSITE" id="PS51462"/>
    </source>
</evidence>
<proteinExistence type="predicted"/>